<proteinExistence type="predicted"/>
<gene>
    <name evidence="1" type="ORF">LCGC14_0455240</name>
</gene>
<dbReference type="EMBL" id="LAZR01000459">
    <property type="protein sequence ID" value="KKN68070.1"/>
    <property type="molecule type" value="Genomic_DNA"/>
</dbReference>
<evidence type="ECO:0000313" key="1">
    <source>
        <dbReference type="EMBL" id="KKN68070.1"/>
    </source>
</evidence>
<reference evidence="1" key="1">
    <citation type="journal article" date="2015" name="Nature">
        <title>Complex archaea that bridge the gap between prokaryotes and eukaryotes.</title>
        <authorList>
            <person name="Spang A."/>
            <person name="Saw J.H."/>
            <person name="Jorgensen S.L."/>
            <person name="Zaremba-Niedzwiedzka K."/>
            <person name="Martijn J."/>
            <person name="Lind A.E."/>
            <person name="van Eijk R."/>
            <person name="Schleper C."/>
            <person name="Guy L."/>
            <person name="Ettema T.J."/>
        </authorList>
    </citation>
    <scope>NUCLEOTIDE SEQUENCE</scope>
</reference>
<protein>
    <submittedName>
        <fullName evidence="1">Uncharacterized protein</fullName>
    </submittedName>
</protein>
<name>A0A0F9SGP8_9ZZZZ</name>
<sequence>MKLLVKKLCLSVHRMLCYVGIHASERVFKIGPEPHDFVPDGWFCDVCSKTWEEEEK</sequence>
<comment type="caution">
    <text evidence="1">The sequence shown here is derived from an EMBL/GenBank/DDBJ whole genome shotgun (WGS) entry which is preliminary data.</text>
</comment>
<accession>A0A0F9SGP8</accession>
<organism evidence="1">
    <name type="scientific">marine sediment metagenome</name>
    <dbReference type="NCBI Taxonomy" id="412755"/>
    <lineage>
        <taxon>unclassified sequences</taxon>
        <taxon>metagenomes</taxon>
        <taxon>ecological metagenomes</taxon>
    </lineage>
</organism>
<dbReference type="AlphaFoldDB" id="A0A0F9SGP8"/>